<dbReference type="Gene3D" id="1.10.486.10">
    <property type="entry name" value="PCRA, domain 4"/>
    <property type="match status" value="1"/>
</dbReference>
<evidence type="ECO:0000256" key="6">
    <source>
        <dbReference type="ARBA" id="ARBA00022839"/>
    </source>
</evidence>
<keyword evidence="1" id="KW-0540">Nuclease</keyword>
<feature type="region of interest" description="Disordered" evidence="10">
    <location>
        <begin position="665"/>
        <end position="699"/>
    </location>
</feature>
<dbReference type="InterPro" id="IPR041500">
    <property type="entry name" value="RecC_C"/>
</dbReference>
<accession>A0A1C0AMH2</accession>
<evidence type="ECO:0000313" key="12">
    <source>
        <dbReference type="Proteomes" id="UP000093501"/>
    </source>
</evidence>
<keyword evidence="8" id="KW-0238">DNA-binding</keyword>
<dbReference type="PIRSF" id="PIRSF000980">
    <property type="entry name" value="RecC"/>
    <property type="match status" value="1"/>
</dbReference>
<dbReference type="Gene3D" id="1.10.10.160">
    <property type="match status" value="1"/>
</dbReference>
<keyword evidence="12" id="KW-1185">Reference proteome</keyword>
<keyword evidence="3" id="KW-0227">DNA damage</keyword>
<evidence type="ECO:0000256" key="10">
    <source>
        <dbReference type="SAM" id="MobiDB-lite"/>
    </source>
</evidence>
<dbReference type="GO" id="GO:0008854">
    <property type="term" value="F:exodeoxyribonuclease V activity"/>
    <property type="evidence" value="ECO:0007669"/>
    <property type="project" value="InterPro"/>
</dbReference>
<keyword evidence="5" id="KW-0347">Helicase</keyword>
<dbReference type="Gene3D" id="3.40.50.10930">
    <property type="match status" value="1"/>
</dbReference>
<dbReference type="GO" id="GO:0006310">
    <property type="term" value="P:DNA recombination"/>
    <property type="evidence" value="ECO:0007669"/>
    <property type="project" value="TreeGrafter"/>
</dbReference>
<keyword evidence="6" id="KW-0269">Exonuclease</keyword>
<evidence type="ECO:0000256" key="1">
    <source>
        <dbReference type="ARBA" id="ARBA00022722"/>
    </source>
</evidence>
<reference evidence="12" key="1">
    <citation type="submission" date="2016-07" db="EMBL/GenBank/DDBJ databases">
        <authorList>
            <person name="Florea S."/>
            <person name="Webb J.S."/>
            <person name="Jaromczyk J."/>
            <person name="Schardl C.L."/>
        </authorList>
    </citation>
    <scope>NUCLEOTIDE SEQUENCE [LARGE SCALE GENOMIC DNA]</scope>
    <source>
        <strain evidence="12">IPBSL-7</strain>
    </source>
</reference>
<gene>
    <name evidence="11" type="ORF">BCR15_02270</name>
</gene>
<dbReference type="InterPro" id="IPR006697">
    <property type="entry name" value="RecC"/>
</dbReference>
<dbReference type="EMBL" id="MBQD01000020">
    <property type="protein sequence ID" value="OCL34547.1"/>
    <property type="molecule type" value="Genomic_DNA"/>
</dbReference>
<dbReference type="GO" id="GO:0004386">
    <property type="term" value="F:helicase activity"/>
    <property type="evidence" value="ECO:0007669"/>
    <property type="project" value="UniProtKB-KW"/>
</dbReference>
<evidence type="ECO:0000256" key="2">
    <source>
        <dbReference type="ARBA" id="ARBA00022741"/>
    </source>
</evidence>
<dbReference type="PANTHER" id="PTHR30591">
    <property type="entry name" value="RECBCD ENZYME SUBUNIT RECC"/>
    <property type="match status" value="1"/>
</dbReference>
<dbReference type="GO" id="GO:0006281">
    <property type="term" value="P:DNA repair"/>
    <property type="evidence" value="ECO:0007669"/>
    <property type="project" value="UniProtKB-KW"/>
</dbReference>
<evidence type="ECO:0000256" key="8">
    <source>
        <dbReference type="ARBA" id="ARBA00023125"/>
    </source>
</evidence>
<dbReference type="InterPro" id="IPR011335">
    <property type="entry name" value="Restrct_endonuc-II-like"/>
</dbReference>
<dbReference type="Pfam" id="PF04257">
    <property type="entry name" value="Exonuc_V_gamma"/>
    <property type="match status" value="1"/>
</dbReference>
<dbReference type="InterPro" id="IPR013986">
    <property type="entry name" value="DExx_box_DNA_helicase_dom_sf"/>
</dbReference>
<dbReference type="AlphaFoldDB" id="A0A1C0AMH2"/>
<dbReference type="Proteomes" id="UP000093501">
    <property type="component" value="Unassembled WGS sequence"/>
</dbReference>
<name>A0A1C0AMH2_9ACTN</name>
<proteinExistence type="predicted"/>
<dbReference type="GO" id="GO:0009338">
    <property type="term" value="C:exodeoxyribonuclease V complex"/>
    <property type="evidence" value="ECO:0007669"/>
    <property type="project" value="InterPro"/>
</dbReference>
<dbReference type="SUPFAM" id="SSF52540">
    <property type="entry name" value="P-loop containing nucleoside triphosphate hydrolases"/>
    <property type="match status" value="2"/>
</dbReference>
<keyword evidence="4" id="KW-0378">Hydrolase</keyword>
<evidence type="ECO:0000256" key="7">
    <source>
        <dbReference type="ARBA" id="ARBA00022840"/>
    </source>
</evidence>
<dbReference type="PANTHER" id="PTHR30591:SF1">
    <property type="entry name" value="RECBCD ENZYME SUBUNIT RECC"/>
    <property type="match status" value="1"/>
</dbReference>
<dbReference type="SUPFAM" id="SSF52980">
    <property type="entry name" value="Restriction endonuclease-like"/>
    <property type="match status" value="1"/>
</dbReference>
<protein>
    <submittedName>
        <fullName evidence="11">Uncharacterized protein</fullName>
    </submittedName>
</protein>
<feature type="compositionally biased region" description="Low complexity" evidence="10">
    <location>
        <begin position="665"/>
        <end position="680"/>
    </location>
</feature>
<keyword evidence="9" id="KW-0234">DNA repair</keyword>
<dbReference type="GO" id="GO:0003677">
    <property type="term" value="F:DNA binding"/>
    <property type="evidence" value="ECO:0007669"/>
    <property type="project" value="UniProtKB-KW"/>
</dbReference>
<evidence type="ECO:0000256" key="3">
    <source>
        <dbReference type="ARBA" id="ARBA00022763"/>
    </source>
</evidence>
<sequence length="1000" mass="107608">MAVRAVRAGRWGALMDRLAETLEALDLGPFDAARVLVATHETGRVVGQEVAARMGVSAGIAYVTPRDLLRHLAEAAGVARDRARWLGTPLDLAVQSALEEVAAGHPLLHAALGAGAGRPGRRRATAVRLARLLRTYADHAPDLVEAWLGGSDAGLGGEALPETAAWQPALLRAAVERLELDPLDVQAAVADAARSDTTPTVLVGVDWLTTQEARVVSALGEDGTLVLLHHSGSPGAAWAEGIASEVEDAPAMEPLVPAVDVHDSHGEARQVEVLRDELTRLFAEDPTLEPREVAVVCPQMERYAPLLDAAFAPVPAGEAHPGRGLRVQPVGATPPNPLVLVLVDLLRLGSTRATASSLVELLLRPAIAHRWRFTDRAALVELVDGSGVRWGMDAAHRAQFGLGDVVQNTWLRGLDRLLIGLAVAPDESAGLGLSGADVVSTTDMDTVGSLCEVVSRLRRLIADSADPATVPRWVATCRAAIDSLVALPRADEWQLTAAARVLTRLEHDHAGDETTLTRHEFSLLLADLASGYRRRPAAGNGSLLVLPLGELPHVEFRVVALLGVTDDVVPGRMGAPADCVDLGAATPDPRERRRRQLLDHARAAERLVIVRQARSERTNDRAALPVAVSWLLEELGVDPAPVAHPPTATSEGNFLERPGFDAAARAGALARRSRPQQQPSRHARRRQQARTRPVGPPPAQVTIAQLSRFLADPARGFLQTAAGVTLREAPELTDDIPLEPRGLERWSILNDLLEAWKSGESGSRVAEALRQREVHPPLEIGRLAFERAHEEAEALWSRAEADWHAELAEHRLDVQVPVSGGVVRVTDQVRTRGGAAVTVTASSGDEQVIRPWLEAVALAAAGMPAPARLHRLLNDFGRLVPRVHQIRDIPPEEAMTSLTSVVSAFSLGQHRLLPVPAAPAIQYAREMHRGGFEQAHWSGPFQDYRSKWPWPARSWRLFYEADVSELFADPPLPEDPQTAGSSAFTAWALALYAPLVRSGA</sequence>
<dbReference type="InterPro" id="IPR027417">
    <property type="entry name" value="P-loop_NTPase"/>
</dbReference>
<keyword evidence="2" id="KW-0547">Nucleotide-binding</keyword>
<comment type="caution">
    <text evidence="11">The sequence shown here is derived from an EMBL/GenBank/DDBJ whole genome shotgun (WGS) entry which is preliminary data.</text>
</comment>
<organism evidence="11 12">
    <name type="scientific">Tessaracoccus lapidicaptus</name>
    <dbReference type="NCBI Taxonomy" id="1427523"/>
    <lineage>
        <taxon>Bacteria</taxon>
        <taxon>Bacillati</taxon>
        <taxon>Actinomycetota</taxon>
        <taxon>Actinomycetes</taxon>
        <taxon>Propionibacteriales</taxon>
        <taxon>Propionibacteriaceae</taxon>
        <taxon>Tessaracoccus</taxon>
    </lineage>
</organism>
<keyword evidence="7" id="KW-0067">ATP-binding</keyword>
<dbReference type="Pfam" id="PF17946">
    <property type="entry name" value="RecC_C"/>
    <property type="match status" value="1"/>
</dbReference>
<evidence type="ECO:0000256" key="5">
    <source>
        <dbReference type="ARBA" id="ARBA00022806"/>
    </source>
</evidence>
<evidence type="ECO:0000256" key="4">
    <source>
        <dbReference type="ARBA" id="ARBA00022801"/>
    </source>
</evidence>
<evidence type="ECO:0000256" key="9">
    <source>
        <dbReference type="ARBA" id="ARBA00023204"/>
    </source>
</evidence>
<dbReference type="GO" id="GO:0005524">
    <property type="term" value="F:ATP binding"/>
    <property type="evidence" value="ECO:0007669"/>
    <property type="project" value="UniProtKB-KW"/>
</dbReference>
<dbReference type="RefSeq" id="WP_068751228.1">
    <property type="nucleotide sequence ID" value="NZ_LR214441.1"/>
</dbReference>
<evidence type="ECO:0000313" key="11">
    <source>
        <dbReference type="EMBL" id="OCL34547.1"/>
    </source>
</evidence>